<name>A0ABQ5STT8_9ACTN</name>
<protein>
    <recommendedName>
        <fullName evidence="3">DUF445 domain-containing protein</fullName>
    </recommendedName>
</protein>
<reference evidence="1" key="1">
    <citation type="journal article" date="2014" name="Int. J. Syst. Evol. Microbiol.">
        <title>Complete genome of a new Firmicutes species belonging to the dominant human colonic microbiota ('Ruminococcus bicirculans') reveals two chromosomes and a selective capacity to utilize plant glucans.</title>
        <authorList>
            <consortium name="NISC Comparative Sequencing Program"/>
            <person name="Wegmann U."/>
            <person name="Louis P."/>
            <person name="Goesmann A."/>
            <person name="Henrissat B."/>
            <person name="Duncan S.H."/>
            <person name="Flint H.J."/>
        </authorList>
    </citation>
    <scope>NUCLEOTIDE SEQUENCE</scope>
    <source>
        <strain evidence="1">VKM Ac-1246</strain>
    </source>
</reference>
<organism evidence="1 2">
    <name type="scientific">Nocardioides luteus</name>
    <dbReference type="NCBI Taxonomy" id="1844"/>
    <lineage>
        <taxon>Bacteria</taxon>
        <taxon>Bacillati</taxon>
        <taxon>Actinomycetota</taxon>
        <taxon>Actinomycetes</taxon>
        <taxon>Propionibacteriales</taxon>
        <taxon>Nocardioidaceae</taxon>
        <taxon>Nocardioides</taxon>
    </lineage>
</organism>
<proteinExistence type="predicted"/>
<dbReference type="EMBL" id="BSEL01000003">
    <property type="protein sequence ID" value="GLJ67008.1"/>
    <property type="molecule type" value="Genomic_DNA"/>
</dbReference>
<comment type="caution">
    <text evidence="1">The sequence shown here is derived from an EMBL/GenBank/DDBJ whole genome shotgun (WGS) entry which is preliminary data.</text>
</comment>
<evidence type="ECO:0008006" key="3">
    <source>
        <dbReference type="Google" id="ProtNLM"/>
    </source>
</evidence>
<evidence type="ECO:0000313" key="1">
    <source>
        <dbReference type="EMBL" id="GLJ67008.1"/>
    </source>
</evidence>
<evidence type="ECO:0000313" key="2">
    <source>
        <dbReference type="Proteomes" id="UP001142292"/>
    </source>
</evidence>
<sequence>MGWISTAIGFALTVGGLWWTARAMQIAHDDPDGVLMWSWVGSAWDQVVKLMRRKRPPEPITGAVFATLPGVGIADSIYATMRTPIEDSDDLETKVAKLIRNFGHLEDSLKQQATRHDERMTGIEDRVTTHREHVAALEERLQVAEQQEQAKWAEALPMEALGLAAAGLGQVFTLGGAILLAI</sequence>
<gene>
    <name evidence="1" type="ORF">GCM10017579_10440</name>
</gene>
<dbReference type="Proteomes" id="UP001142292">
    <property type="component" value="Unassembled WGS sequence"/>
</dbReference>
<accession>A0ABQ5STT8</accession>
<reference evidence="1" key="2">
    <citation type="submission" date="2023-01" db="EMBL/GenBank/DDBJ databases">
        <authorList>
            <person name="Sun Q."/>
            <person name="Evtushenko L."/>
        </authorList>
    </citation>
    <scope>NUCLEOTIDE SEQUENCE</scope>
    <source>
        <strain evidence="1">VKM Ac-1246</strain>
    </source>
</reference>
<keyword evidence="2" id="KW-1185">Reference proteome</keyword>